<name>A0A4V0H4E7_STRPO</name>
<dbReference type="Proteomes" id="UP000306241">
    <property type="component" value="Chromosome"/>
</dbReference>
<dbReference type="InterPro" id="IPR042099">
    <property type="entry name" value="ANL_N_sf"/>
</dbReference>
<dbReference type="GO" id="GO:0043041">
    <property type="term" value="P:amino acid activation for nonribosomal peptide biosynthetic process"/>
    <property type="evidence" value="ECO:0007669"/>
    <property type="project" value="TreeGrafter"/>
</dbReference>
<gene>
    <name evidence="2" type="primary">lgrA</name>
    <name evidence="2" type="ORF">NCTC10924_00986</name>
</gene>
<evidence type="ECO:0000313" key="2">
    <source>
        <dbReference type="EMBL" id="VTT44034.1"/>
    </source>
</evidence>
<sequence>MLKLLMDTLEKISKIDPNRIAIKAQDKVLTYYDVEKLTNTIANKLVEKVGENQRVVVALPHGINQILILIAIIKSNNCYVPIDYTTKEDKIKKIFSSTKAIIYVSDKEIPCLSDNDYLDITELVLKNTDKLKELNPFVYLKSREAYILHTSGTTGVPKGVVISISNLDYILKNLGMLTPVTEDSSFLFSTPYTFDVSITEMLGWIIGGGSVYCLDLKVRSNYKKLDDIIVRNSISHIAFSPTAFLAFIEKLGPTNLKKLNASLDYVVIAGEKFNPLIYHIWKNNGLTFTLINAYGPTETTIYATAYKLSANEGENIPIGLPLDGVDWIIKEEQKENHGELYIGGAGVAKGYTLPELTKEVFTTINGKLYYATGDIVFRKKGQFYYVGRKDNQIQKNGIRIELGEIEKNIEQNTNVSQVTVLQLDKKILAFYKGAIESSKLKNFCLKNMPKYMMPNSFIKVEQFPLTSSRKISKTALIKLYNDRRKKKVVDGSEQYDLDKGSKEILKLLADTLKVSVKAIDLSQDFFENGGDSLTLFTFIMDFEASYGVSVSMDNVYGKELFSLIQELKNLSKKQIQETQSITSIEEKKSSTNSLKKDLDILYTDYLMVDNEVLSKFEAIHSQRIYYYDDFRNIVTCTFEYKNCSVEKVKKAVQQVVSSNDLLHSRLSFKEIGLNFEIIKPNLSLPVLSVSNQSELISLEKLLEEVGENAIPNSRNKGGQLAMPIIITQGMMCGKIIFQMDHSISDLASINVIKKQIGSILNSYDGEIEQGESYRYYCQKIKEVNERSSLENNPYHNLLLKEAKKIKRNKALLPNSNYSLSIIPAPDYSNVYSILYLSYLVSQNLCKESKNSSLIVSTIFNNREIRNLNLRNTIGDCHSSRYLIYKENDDFRLYRKRNIGFLTHADDSVMYYRPGFIFNEYYPRRSEWRSKLKQDLTNISLVSLNFIGILNKEKKNFYLENFSEIPDFLSKNPKIYITSFRYKNDIYILSNKNMEL</sequence>
<dbReference type="Gene3D" id="3.30.300.30">
    <property type="match status" value="1"/>
</dbReference>
<dbReference type="GO" id="GO:0016874">
    <property type="term" value="F:ligase activity"/>
    <property type="evidence" value="ECO:0007669"/>
    <property type="project" value="UniProtKB-KW"/>
</dbReference>
<dbReference type="InterPro" id="IPR045851">
    <property type="entry name" value="AMP-bd_C_sf"/>
</dbReference>
<keyword evidence="2" id="KW-0436">Ligase</keyword>
<feature type="domain" description="Carrier" evidence="1">
    <location>
        <begin position="498"/>
        <end position="575"/>
    </location>
</feature>
<dbReference type="SUPFAM" id="SSF56801">
    <property type="entry name" value="Acetyl-CoA synthetase-like"/>
    <property type="match status" value="1"/>
</dbReference>
<dbReference type="InterPro" id="IPR020845">
    <property type="entry name" value="AMP-binding_CS"/>
</dbReference>
<dbReference type="AlphaFoldDB" id="A0A4V0H4E7"/>
<protein>
    <submittedName>
        <fullName evidence="2">Long-chain-fatty-acid--CoA ligase</fullName>
    </submittedName>
</protein>
<dbReference type="PANTHER" id="PTHR45527">
    <property type="entry name" value="NONRIBOSOMAL PEPTIDE SYNTHETASE"/>
    <property type="match status" value="1"/>
</dbReference>
<dbReference type="InterPro" id="IPR000873">
    <property type="entry name" value="AMP-dep_synth/lig_dom"/>
</dbReference>
<dbReference type="InterPro" id="IPR009081">
    <property type="entry name" value="PP-bd_ACP"/>
</dbReference>
<organism evidence="2 3">
    <name type="scientific">Streptococcus porcinus</name>
    <dbReference type="NCBI Taxonomy" id="1340"/>
    <lineage>
        <taxon>Bacteria</taxon>
        <taxon>Bacillati</taxon>
        <taxon>Bacillota</taxon>
        <taxon>Bacilli</taxon>
        <taxon>Lactobacillales</taxon>
        <taxon>Streptococcaceae</taxon>
        <taxon>Streptococcus</taxon>
    </lineage>
</organism>
<evidence type="ECO:0000259" key="1">
    <source>
        <dbReference type="PROSITE" id="PS50075"/>
    </source>
</evidence>
<dbReference type="InterPro" id="IPR036736">
    <property type="entry name" value="ACP-like_sf"/>
</dbReference>
<evidence type="ECO:0000313" key="3">
    <source>
        <dbReference type="Proteomes" id="UP000306241"/>
    </source>
</evidence>
<dbReference type="EMBL" id="LR594052">
    <property type="protein sequence ID" value="VTT44034.1"/>
    <property type="molecule type" value="Genomic_DNA"/>
</dbReference>
<reference evidence="2 3" key="1">
    <citation type="submission" date="2019-05" db="EMBL/GenBank/DDBJ databases">
        <authorList>
            <consortium name="Pathogen Informatics"/>
        </authorList>
    </citation>
    <scope>NUCLEOTIDE SEQUENCE [LARGE SCALE GENOMIC DNA]</scope>
    <source>
        <strain evidence="2 3">NCTC10924</strain>
    </source>
</reference>
<dbReference type="PANTHER" id="PTHR45527:SF1">
    <property type="entry name" value="FATTY ACID SYNTHASE"/>
    <property type="match status" value="1"/>
</dbReference>
<dbReference type="PROSITE" id="PS50075">
    <property type="entry name" value="CARRIER"/>
    <property type="match status" value="1"/>
</dbReference>
<dbReference type="SUPFAM" id="SSF47336">
    <property type="entry name" value="ACP-like"/>
    <property type="match status" value="1"/>
</dbReference>
<dbReference type="GO" id="GO:0044550">
    <property type="term" value="P:secondary metabolite biosynthetic process"/>
    <property type="evidence" value="ECO:0007669"/>
    <property type="project" value="TreeGrafter"/>
</dbReference>
<dbReference type="PROSITE" id="PS00455">
    <property type="entry name" value="AMP_BINDING"/>
    <property type="match status" value="1"/>
</dbReference>
<dbReference type="Pfam" id="PF00550">
    <property type="entry name" value="PP-binding"/>
    <property type="match status" value="1"/>
</dbReference>
<accession>A0A4V0H4E7</accession>
<proteinExistence type="predicted"/>
<dbReference type="OrthoDB" id="9765680at2"/>
<dbReference type="RefSeq" id="WP_093958739.1">
    <property type="nucleotide sequence ID" value="NZ_CP070236.1"/>
</dbReference>
<dbReference type="Gene3D" id="3.40.50.12780">
    <property type="entry name" value="N-terminal domain of ligase-like"/>
    <property type="match status" value="1"/>
</dbReference>
<dbReference type="Pfam" id="PF00501">
    <property type="entry name" value="AMP-binding"/>
    <property type="match status" value="1"/>
</dbReference>
<dbReference type="GO" id="GO:0005737">
    <property type="term" value="C:cytoplasm"/>
    <property type="evidence" value="ECO:0007669"/>
    <property type="project" value="TreeGrafter"/>
</dbReference>
<dbReference type="GO" id="GO:0031177">
    <property type="term" value="F:phosphopantetheine binding"/>
    <property type="evidence" value="ECO:0007669"/>
    <property type="project" value="TreeGrafter"/>
</dbReference>
<dbReference type="Gene3D" id="1.10.1200.10">
    <property type="entry name" value="ACP-like"/>
    <property type="match status" value="1"/>
</dbReference>